<dbReference type="InterPro" id="IPR002591">
    <property type="entry name" value="Phosphodiest/P_Trfase"/>
</dbReference>
<dbReference type="Gene3D" id="3.40.720.10">
    <property type="entry name" value="Alkaline Phosphatase, subunit A"/>
    <property type="match status" value="1"/>
</dbReference>
<dbReference type="OrthoDB" id="9779267at2"/>
<reference evidence="1 2" key="1">
    <citation type="submission" date="2018-12" db="EMBL/GenBank/DDBJ databases">
        <title>Complete genome sequence of Flaviflexus salsibiostraticola KCTC 33148.</title>
        <authorList>
            <person name="Bae J.-W."/>
        </authorList>
    </citation>
    <scope>NUCLEOTIDE SEQUENCE [LARGE SCALE GENOMIC DNA]</scope>
    <source>
        <strain evidence="1 2">KCTC 33148</strain>
    </source>
</reference>
<dbReference type="GO" id="GO:0016787">
    <property type="term" value="F:hydrolase activity"/>
    <property type="evidence" value="ECO:0007669"/>
    <property type="project" value="UniProtKB-ARBA"/>
</dbReference>
<name>A0A3S8Z6J7_9ACTO</name>
<evidence type="ECO:0000313" key="2">
    <source>
        <dbReference type="Proteomes" id="UP000270021"/>
    </source>
</evidence>
<gene>
    <name evidence="1" type="ORF">EJO69_01390</name>
</gene>
<dbReference type="AlphaFoldDB" id="A0A3S8Z6J7"/>
<dbReference type="Pfam" id="PF01663">
    <property type="entry name" value="Phosphodiest"/>
    <property type="match status" value="1"/>
</dbReference>
<protein>
    <submittedName>
        <fullName evidence="1">Phosphodiesterase</fullName>
    </submittedName>
</protein>
<proteinExistence type="predicted"/>
<dbReference type="Proteomes" id="UP000270021">
    <property type="component" value="Chromosome"/>
</dbReference>
<accession>A0A3S8Z6J7</accession>
<dbReference type="InterPro" id="IPR017850">
    <property type="entry name" value="Alkaline_phosphatase_core_sf"/>
</dbReference>
<organism evidence="1 2">
    <name type="scientific">Flaviflexus salsibiostraticola</name>
    <dbReference type="NCBI Taxonomy" id="1282737"/>
    <lineage>
        <taxon>Bacteria</taxon>
        <taxon>Bacillati</taxon>
        <taxon>Actinomycetota</taxon>
        <taxon>Actinomycetes</taxon>
        <taxon>Actinomycetales</taxon>
        <taxon>Actinomycetaceae</taxon>
        <taxon>Flaviflexus</taxon>
    </lineage>
</organism>
<keyword evidence="2" id="KW-1185">Reference proteome</keyword>
<dbReference type="SUPFAM" id="SSF53649">
    <property type="entry name" value="Alkaline phosphatase-like"/>
    <property type="match status" value="1"/>
</dbReference>
<dbReference type="KEGG" id="fsl:EJO69_01390"/>
<dbReference type="EMBL" id="CP034438">
    <property type="protein sequence ID" value="AZN29099.1"/>
    <property type="molecule type" value="Genomic_DNA"/>
</dbReference>
<dbReference type="PANTHER" id="PTHR10151">
    <property type="entry name" value="ECTONUCLEOTIDE PYROPHOSPHATASE/PHOSPHODIESTERASE"/>
    <property type="match status" value="1"/>
</dbReference>
<sequence length="425" mass="45842">MIPSSPPTRRYRRCSRRSPHAGECSWLVPFEYSPTTSEVNPTCGAREWTRSPGRIAVMTSTLTDVLAGAVGALGCELEGLDTHGSTRRLGLPDARRFIVVLVDGLGHHNLASRSGHAPFLRRRMADRPDPITTVSPSTTAAAVTGLGTALPPGQTAMAGYSLRDPSTGEPFNLISWNTDLRAEDWQRRDTIGERLERVGRELAVVQPAKFLGTGLTNAAWRGGLPIVGESLADRVDAAIAALERTDSVYLYWGELDHVGHGRGWQSEAWTGELEMLDAELSRLARLAPPDTLIIVTADHGMIDVEERIDVAHVAQLSEGVDLIAGEERAAQIYTRDPEGLAARWRDHLGDRARVMTKAEWISSGLLGDVTDQTASAIGDVVAFANGRLGIGDSRFMSAGALSITGLHGSLTEEEMLVPCLIEVTS</sequence>
<evidence type="ECO:0000313" key="1">
    <source>
        <dbReference type="EMBL" id="AZN29099.1"/>
    </source>
</evidence>
<dbReference type="PANTHER" id="PTHR10151:SF120">
    <property type="entry name" value="BIS(5'-ADENOSYL)-TRIPHOSPHATASE"/>
    <property type="match status" value="1"/>
</dbReference>